<keyword evidence="8" id="KW-0010">Activator</keyword>
<evidence type="ECO:0000256" key="8">
    <source>
        <dbReference type="ARBA" id="ARBA00023159"/>
    </source>
</evidence>
<dbReference type="FunFam" id="3.40.50.2300:FF:000001">
    <property type="entry name" value="DNA-binding response regulator PhoB"/>
    <property type="match status" value="1"/>
</dbReference>
<keyword evidence="2" id="KW-0963">Cytoplasm</keyword>
<comment type="function">
    <text evidence="10">Member of the two-component regulatory system HssS/HssR involved in intracellular heme homeostasis and tempering of staphylococcal virulence. Phosphorylated HssR binds to a direct repeat sequence within hrtAB promoter and activates the expression of hrtAB, an efflux pump, in response to extracellular heme, hemin, hemoglobin or blood.</text>
</comment>
<feature type="domain" description="OmpR/PhoB-type" evidence="15">
    <location>
        <begin position="124"/>
        <end position="222"/>
    </location>
</feature>
<dbReference type="PANTHER" id="PTHR48111">
    <property type="entry name" value="REGULATOR OF RPOS"/>
    <property type="match status" value="1"/>
</dbReference>
<dbReference type="InterPro" id="IPR011006">
    <property type="entry name" value="CheY-like_superfamily"/>
</dbReference>
<dbReference type="KEGG" id="bvq:FHE72_06180"/>
<proteinExistence type="predicted"/>
<organism evidence="16 17">
    <name type="scientific">Rossellomorea vietnamensis</name>
    <dbReference type="NCBI Taxonomy" id="218284"/>
    <lineage>
        <taxon>Bacteria</taxon>
        <taxon>Bacillati</taxon>
        <taxon>Bacillota</taxon>
        <taxon>Bacilli</taxon>
        <taxon>Bacillales</taxon>
        <taxon>Bacillaceae</taxon>
        <taxon>Rossellomorea</taxon>
    </lineage>
</organism>
<dbReference type="Pfam" id="PF00486">
    <property type="entry name" value="Trans_reg_C"/>
    <property type="match status" value="1"/>
</dbReference>
<dbReference type="Gene3D" id="6.10.250.690">
    <property type="match status" value="1"/>
</dbReference>
<dbReference type="InterPro" id="IPR036388">
    <property type="entry name" value="WH-like_DNA-bd_sf"/>
</dbReference>
<evidence type="ECO:0000256" key="10">
    <source>
        <dbReference type="ARBA" id="ARBA00037471"/>
    </source>
</evidence>
<evidence type="ECO:0000256" key="7">
    <source>
        <dbReference type="ARBA" id="ARBA00023125"/>
    </source>
</evidence>
<keyword evidence="6" id="KW-0843">Virulence</keyword>
<dbReference type="Proteomes" id="UP000465062">
    <property type="component" value="Chromosome"/>
</dbReference>
<evidence type="ECO:0000256" key="13">
    <source>
        <dbReference type="PROSITE-ProRule" id="PRU01091"/>
    </source>
</evidence>
<evidence type="ECO:0000259" key="15">
    <source>
        <dbReference type="PROSITE" id="PS51755"/>
    </source>
</evidence>
<dbReference type="GO" id="GO:0006355">
    <property type="term" value="P:regulation of DNA-templated transcription"/>
    <property type="evidence" value="ECO:0007669"/>
    <property type="project" value="InterPro"/>
</dbReference>
<dbReference type="SMART" id="SM00862">
    <property type="entry name" value="Trans_reg_C"/>
    <property type="match status" value="1"/>
</dbReference>
<evidence type="ECO:0000256" key="3">
    <source>
        <dbReference type="ARBA" id="ARBA00022553"/>
    </source>
</evidence>
<dbReference type="AlphaFoldDB" id="A0A6I6UGQ3"/>
<keyword evidence="7 13" id="KW-0238">DNA-binding</keyword>
<evidence type="ECO:0000256" key="9">
    <source>
        <dbReference type="ARBA" id="ARBA00023163"/>
    </source>
</evidence>
<keyword evidence="9" id="KW-0804">Transcription</keyword>
<comment type="subcellular location">
    <subcellularLocation>
        <location evidence="1">Cytoplasm</location>
    </subcellularLocation>
</comment>
<dbReference type="InterPro" id="IPR039420">
    <property type="entry name" value="WalR-like"/>
</dbReference>
<protein>
    <recommendedName>
        <fullName evidence="11">Heme response regulator HssR</fullName>
    </recommendedName>
</protein>
<dbReference type="PROSITE" id="PS51755">
    <property type="entry name" value="OMPR_PHOB"/>
    <property type="match status" value="1"/>
</dbReference>
<evidence type="ECO:0000256" key="4">
    <source>
        <dbReference type="ARBA" id="ARBA00023012"/>
    </source>
</evidence>
<dbReference type="FunFam" id="1.10.10.10:FF:000018">
    <property type="entry name" value="DNA-binding response regulator ResD"/>
    <property type="match status" value="1"/>
</dbReference>
<feature type="modified residue" description="4-aspartylphosphate" evidence="12">
    <location>
        <position position="52"/>
    </location>
</feature>
<evidence type="ECO:0000256" key="12">
    <source>
        <dbReference type="PROSITE-ProRule" id="PRU00169"/>
    </source>
</evidence>
<evidence type="ECO:0000256" key="2">
    <source>
        <dbReference type="ARBA" id="ARBA00022490"/>
    </source>
</evidence>
<dbReference type="PROSITE" id="PS50110">
    <property type="entry name" value="RESPONSE_REGULATORY"/>
    <property type="match status" value="1"/>
</dbReference>
<dbReference type="CDD" id="cd00383">
    <property type="entry name" value="trans_reg_C"/>
    <property type="match status" value="1"/>
</dbReference>
<dbReference type="SUPFAM" id="SSF52172">
    <property type="entry name" value="CheY-like"/>
    <property type="match status" value="1"/>
</dbReference>
<evidence type="ECO:0000256" key="6">
    <source>
        <dbReference type="ARBA" id="ARBA00023026"/>
    </source>
</evidence>
<keyword evidence="4" id="KW-0902">Two-component regulatory system</keyword>
<dbReference type="InterPro" id="IPR001789">
    <property type="entry name" value="Sig_transdc_resp-reg_receiver"/>
</dbReference>
<dbReference type="CDD" id="cd17574">
    <property type="entry name" value="REC_OmpR"/>
    <property type="match status" value="1"/>
</dbReference>
<keyword evidence="5" id="KW-0805">Transcription regulation</keyword>
<dbReference type="Pfam" id="PF00072">
    <property type="entry name" value="Response_reg"/>
    <property type="match status" value="1"/>
</dbReference>
<sequence>MISILVVDDDPHLRKLVRVYLEQNGYLVTEAADGEAATEILPHQTIDLAIVDLMMPNKDGFQLASEIRDDYDIPIIMLTARGSITDKAKGYQAGTDDYMVKPFEKEELLFRVQAILRRFDRAGAQTVRLGDMTLDKRSYEVKAGNRTMILPLKEFELLYYLASFPNRTFTRDELIQHVWGMDFEGDDRTIDVHIKRLRERFRGSANTFTITTIRGVGYKLEVHK</sequence>
<dbReference type="SMART" id="SM00448">
    <property type="entry name" value="REC"/>
    <property type="match status" value="1"/>
</dbReference>
<evidence type="ECO:0000313" key="16">
    <source>
        <dbReference type="EMBL" id="QHE60677.1"/>
    </source>
</evidence>
<evidence type="ECO:0000256" key="11">
    <source>
        <dbReference type="ARBA" id="ARBA00039976"/>
    </source>
</evidence>
<dbReference type="GO" id="GO:0032993">
    <property type="term" value="C:protein-DNA complex"/>
    <property type="evidence" value="ECO:0007669"/>
    <property type="project" value="TreeGrafter"/>
</dbReference>
<dbReference type="RefSeq" id="WP_159361586.1">
    <property type="nucleotide sequence ID" value="NZ_CP047394.1"/>
</dbReference>
<keyword evidence="3 12" id="KW-0597">Phosphoprotein</keyword>
<name>A0A6I6UGQ3_9BACI</name>
<evidence type="ECO:0000259" key="14">
    <source>
        <dbReference type="PROSITE" id="PS50110"/>
    </source>
</evidence>
<accession>A0A6I6UGQ3</accession>
<reference evidence="16 17" key="1">
    <citation type="submission" date="2019-06" db="EMBL/GenBank/DDBJ databases">
        <title>An operon consisting of a P-type ATPase gene and a transcriptional regular gene given the different cadmium resistance in Bacillus vietamensis 151-6 and Bacillus marisflavi 151-25.</title>
        <authorList>
            <person name="Yu X."/>
        </authorList>
    </citation>
    <scope>NUCLEOTIDE SEQUENCE [LARGE SCALE GENOMIC DNA]</scope>
    <source>
        <strain evidence="16 17">151-6</strain>
    </source>
</reference>
<feature type="domain" description="Response regulatory" evidence="14">
    <location>
        <begin position="3"/>
        <end position="116"/>
    </location>
</feature>
<evidence type="ECO:0000313" key="17">
    <source>
        <dbReference type="Proteomes" id="UP000465062"/>
    </source>
</evidence>
<evidence type="ECO:0000256" key="5">
    <source>
        <dbReference type="ARBA" id="ARBA00023015"/>
    </source>
</evidence>
<dbReference type="EMBL" id="CP047394">
    <property type="protein sequence ID" value="QHE60677.1"/>
    <property type="molecule type" value="Genomic_DNA"/>
</dbReference>
<dbReference type="Gene3D" id="3.40.50.2300">
    <property type="match status" value="1"/>
</dbReference>
<evidence type="ECO:0000256" key="1">
    <source>
        <dbReference type="ARBA" id="ARBA00004496"/>
    </source>
</evidence>
<dbReference type="GO" id="GO:0005829">
    <property type="term" value="C:cytosol"/>
    <property type="evidence" value="ECO:0007669"/>
    <property type="project" value="TreeGrafter"/>
</dbReference>
<dbReference type="GO" id="GO:0000976">
    <property type="term" value="F:transcription cis-regulatory region binding"/>
    <property type="evidence" value="ECO:0007669"/>
    <property type="project" value="TreeGrafter"/>
</dbReference>
<dbReference type="GO" id="GO:0000156">
    <property type="term" value="F:phosphorelay response regulator activity"/>
    <property type="evidence" value="ECO:0007669"/>
    <property type="project" value="TreeGrafter"/>
</dbReference>
<dbReference type="PANTHER" id="PTHR48111:SF49">
    <property type="entry name" value="HEME RESPONSE REGULATOR HSSR"/>
    <property type="match status" value="1"/>
</dbReference>
<gene>
    <name evidence="16" type="ORF">FHE72_06180</name>
</gene>
<dbReference type="Gene3D" id="1.10.10.10">
    <property type="entry name" value="Winged helix-like DNA-binding domain superfamily/Winged helix DNA-binding domain"/>
    <property type="match status" value="1"/>
</dbReference>
<feature type="DNA-binding region" description="OmpR/PhoB-type" evidence="13">
    <location>
        <begin position="124"/>
        <end position="222"/>
    </location>
</feature>
<dbReference type="InterPro" id="IPR001867">
    <property type="entry name" value="OmpR/PhoB-type_DNA-bd"/>
</dbReference>